<dbReference type="GO" id="GO:0004672">
    <property type="term" value="F:protein kinase activity"/>
    <property type="evidence" value="ECO:0007669"/>
    <property type="project" value="InterPro"/>
</dbReference>
<feature type="region of interest" description="Disordered" evidence="4">
    <location>
        <begin position="109"/>
        <end position="158"/>
    </location>
</feature>
<evidence type="ECO:0000259" key="5">
    <source>
        <dbReference type="PROSITE" id="PS50011"/>
    </source>
</evidence>
<feature type="domain" description="Protein kinase" evidence="5">
    <location>
        <begin position="256"/>
        <end position="646"/>
    </location>
</feature>
<feature type="compositionally biased region" description="Basic and acidic residues" evidence="4">
    <location>
        <begin position="596"/>
        <end position="609"/>
    </location>
</feature>
<feature type="region of interest" description="Disordered" evidence="4">
    <location>
        <begin position="592"/>
        <end position="612"/>
    </location>
</feature>
<accession>A0A8J5V129</accession>
<dbReference type="GO" id="GO:0005524">
    <property type="term" value="F:ATP binding"/>
    <property type="evidence" value="ECO:0007669"/>
    <property type="project" value="UniProtKB-UniRule"/>
</dbReference>
<dbReference type="RefSeq" id="XP_049264316.1">
    <property type="nucleotide sequence ID" value="XM_049406156.1"/>
</dbReference>
<dbReference type="PROSITE" id="PS00107">
    <property type="entry name" value="PROTEIN_KINASE_ATP"/>
    <property type="match status" value="1"/>
</dbReference>
<dbReference type="OrthoDB" id="6513151at2759"/>
<evidence type="ECO:0000313" key="6">
    <source>
        <dbReference type="EMBL" id="KAG7664084.1"/>
    </source>
</evidence>
<comment type="caution">
    <text evidence="6">The sequence shown here is derived from an EMBL/GenBank/DDBJ whole genome shotgun (WGS) entry which is preliminary data.</text>
</comment>
<feature type="compositionally biased region" description="Basic and acidic residues" evidence="4">
    <location>
        <begin position="7"/>
        <end position="17"/>
    </location>
</feature>
<feature type="region of interest" description="Disordered" evidence="4">
    <location>
        <begin position="1"/>
        <end position="63"/>
    </location>
</feature>
<dbReference type="PANTHER" id="PTHR44167">
    <property type="entry name" value="OVARIAN-SPECIFIC SERINE/THREONINE-PROTEIN KINASE LOK-RELATED"/>
    <property type="match status" value="1"/>
</dbReference>
<feature type="compositionally biased region" description="Acidic residues" evidence="4">
    <location>
        <begin position="115"/>
        <end position="147"/>
    </location>
</feature>
<evidence type="ECO:0000256" key="1">
    <source>
        <dbReference type="ARBA" id="ARBA00022741"/>
    </source>
</evidence>
<dbReference type="GO" id="GO:0030447">
    <property type="term" value="P:filamentous growth"/>
    <property type="evidence" value="ECO:0007669"/>
    <property type="project" value="UniProtKB-ARBA"/>
</dbReference>
<dbReference type="Proteomes" id="UP000694255">
    <property type="component" value="Unassembled WGS sequence"/>
</dbReference>
<feature type="binding site" evidence="3">
    <location>
        <position position="293"/>
    </location>
    <ligand>
        <name>ATP</name>
        <dbReference type="ChEBI" id="CHEBI:30616"/>
    </ligand>
</feature>
<organism evidence="6 7">
    <name type="scientific">[Candida] subhashii</name>
    <dbReference type="NCBI Taxonomy" id="561895"/>
    <lineage>
        <taxon>Eukaryota</taxon>
        <taxon>Fungi</taxon>
        <taxon>Dikarya</taxon>
        <taxon>Ascomycota</taxon>
        <taxon>Saccharomycotina</taxon>
        <taxon>Pichiomycetes</taxon>
        <taxon>Debaryomycetaceae</taxon>
        <taxon>Spathaspora</taxon>
    </lineage>
</organism>
<keyword evidence="1 3" id="KW-0547">Nucleotide-binding</keyword>
<evidence type="ECO:0000256" key="3">
    <source>
        <dbReference type="PROSITE-ProRule" id="PRU10141"/>
    </source>
</evidence>
<dbReference type="EMBL" id="JAGSYN010000108">
    <property type="protein sequence ID" value="KAG7664084.1"/>
    <property type="molecule type" value="Genomic_DNA"/>
</dbReference>
<evidence type="ECO:0000256" key="4">
    <source>
        <dbReference type="SAM" id="MobiDB-lite"/>
    </source>
</evidence>
<dbReference type="InterPro" id="IPR017441">
    <property type="entry name" value="Protein_kinase_ATP_BS"/>
</dbReference>
<dbReference type="InterPro" id="IPR000719">
    <property type="entry name" value="Prot_kinase_dom"/>
</dbReference>
<evidence type="ECO:0000313" key="7">
    <source>
        <dbReference type="Proteomes" id="UP000694255"/>
    </source>
</evidence>
<dbReference type="GeneID" id="73469209"/>
<proteinExistence type="predicted"/>
<sequence>MPFFKSKKNDTTKDNRSRSSSIDSNHSFKLRTIFKSSSSIDHDPSRLSPSSPQSIDGIMSKSPSPVLLHSNAANRMYLNVPSNNKKAGVVNSNEGLSSFSHIPQKKRISTIAEDHNDEIDTSENEADFDDDDGEEYDEDTTDEEEEEDHLHPIKPRFRTEHGNISHHLSTLMGYCGLVNSSNLTEIANEESKSTYSLLDSHNKIHRISRSSNDKTSVISDAQVKLINSLTKKLHSILQNKDNKSLKEGKSLHDRYGVTRNLIGRGAYGVIKIIYPVSNGKTSPDLDQQLYVVKELNRKKLKEESNAKFIERILSEFVIASTLNYKHIVETIDLMINPQDFKISQIMQCSQGGDLFSYLTTGIDIKSRPVAFMSLYEVDCFIKQIAKGLKYMHNHGVSHCDLKLENILITYKQPQPPSSSSTDPKAKIILKLSDFGKSFVFQTKFDKSEQLIPTSQGPIGSLPYVAPEEYIKNTNYSSMKKDCWALGIIILVLFNIRRHYYTGRQTQENIELRYDEGDGSDGYSAGYLWQTTEPKHHHHSLSSGREYQDKVFNEYVKNRLKGDYDDESKEWTIDWPGRFRPINEICELVKDEDEDDATKKAGEGEEKGGVEEGDELNTLRVMILYKLLDIDPAKRLTVNHFLNSDWMTSTEDCC</sequence>
<name>A0A8J5V129_9ASCO</name>
<dbReference type="Pfam" id="PF00069">
    <property type="entry name" value="Pkinase"/>
    <property type="match status" value="1"/>
</dbReference>
<evidence type="ECO:0000256" key="2">
    <source>
        <dbReference type="ARBA" id="ARBA00022840"/>
    </source>
</evidence>
<dbReference type="PROSITE" id="PS50011">
    <property type="entry name" value="PROTEIN_KINASE_DOM"/>
    <property type="match status" value="1"/>
</dbReference>
<dbReference type="PROSITE" id="PS00108">
    <property type="entry name" value="PROTEIN_KINASE_ST"/>
    <property type="match status" value="1"/>
</dbReference>
<dbReference type="AlphaFoldDB" id="A0A8J5V129"/>
<dbReference type="PANTHER" id="PTHR44167:SF24">
    <property type="entry name" value="SERINE_THREONINE-PROTEIN KINASE CHK2"/>
    <property type="match status" value="1"/>
</dbReference>
<keyword evidence="2 3" id="KW-0067">ATP-binding</keyword>
<protein>
    <submittedName>
        <fullName evidence="6">HAL5</fullName>
    </submittedName>
</protein>
<gene>
    <name evidence="6" type="ORF">J8A68_002408</name>
</gene>
<dbReference type="SMART" id="SM00220">
    <property type="entry name" value="S_TKc"/>
    <property type="match status" value="1"/>
</dbReference>
<keyword evidence="7" id="KW-1185">Reference proteome</keyword>
<reference evidence="6 7" key="1">
    <citation type="journal article" date="2021" name="DNA Res.">
        <title>Genome analysis of Candida subhashii reveals its hybrid nature and dual mitochondrial genome conformations.</title>
        <authorList>
            <person name="Mixao V."/>
            <person name="Hegedusova E."/>
            <person name="Saus E."/>
            <person name="Pryszcz L.P."/>
            <person name="Cillingova A."/>
            <person name="Nosek J."/>
            <person name="Gabaldon T."/>
        </authorList>
    </citation>
    <scope>NUCLEOTIDE SEQUENCE [LARGE SCALE GENOMIC DNA]</scope>
    <source>
        <strain evidence="6 7">CBS 10753</strain>
    </source>
</reference>
<dbReference type="InterPro" id="IPR008271">
    <property type="entry name" value="Ser/Thr_kinase_AS"/>
</dbReference>
<feature type="compositionally biased region" description="Low complexity" evidence="4">
    <location>
        <begin position="18"/>
        <end position="27"/>
    </location>
</feature>